<dbReference type="Pfam" id="PF11951">
    <property type="entry name" value="Fungal_trans_2"/>
    <property type="match status" value="1"/>
</dbReference>
<dbReference type="InterPro" id="IPR021858">
    <property type="entry name" value="Fun_TF"/>
</dbReference>
<dbReference type="Proteomes" id="UP000325780">
    <property type="component" value="Unassembled WGS sequence"/>
</dbReference>
<keyword evidence="2" id="KW-1185">Reference proteome</keyword>
<dbReference type="EMBL" id="ML742030">
    <property type="protein sequence ID" value="KAE8154371.1"/>
    <property type="molecule type" value="Genomic_DNA"/>
</dbReference>
<gene>
    <name evidence="1" type="ORF">BDV25DRAFT_136068</name>
</gene>
<protein>
    <submittedName>
        <fullName evidence="1">Uncharacterized protein</fullName>
    </submittedName>
</protein>
<evidence type="ECO:0000313" key="2">
    <source>
        <dbReference type="Proteomes" id="UP000325780"/>
    </source>
</evidence>
<reference evidence="1 2" key="1">
    <citation type="submission" date="2019-04" db="EMBL/GenBank/DDBJ databases">
        <title>Friends and foes A comparative genomics study of 23 Aspergillus species from section Flavi.</title>
        <authorList>
            <consortium name="DOE Joint Genome Institute"/>
            <person name="Kjaerbolling I."/>
            <person name="Vesth T."/>
            <person name="Frisvad J.C."/>
            <person name="Nybo J.L."/>
            <person name="Theobald S."/>
            <person name="Kildgaard S."/>
            <person name="Isbrandt T."/>
            <person name="Kuo A."/>
            <person name="Sato A."/>
            <person name="Lyhne E.K."/>
            <person name="Kogle M.E."/>
            <person name="Wiebenga A."/>
            <person name="Kun R.S."/>
            <person name="Lubbers R.J."/>
            <person name="Makela M.R."/>
            <person name="Barry K."/>
            <person name="Chovatia M."/>
            <person name="Clum A."/>
            <person name="Daum C."/>
            <person name="Haridas S."/>
            <person name="He G."/>
            <person name="LaButti K."/>
            <person name="Lipzen A."/>
            <person name="Mondo S."/>
            <person name="Riley R."/>
            <person name="Salamov A."/>
            <person name="Simmons B.A."/>
            <person name="Magnuson J.K."/>
            <person name="Henrissat B."/>
            <person name="Mortensen U.H."/>
            <person name="Larsen T.O."/>
            <person name="Devries R.P."/>
            <person name="Grigoriev I.V."/>
            <person name="Machida M."/>
            <person name="Baker S.E."/>
            <person name="Andersen M.R."/>
        </authorList>
    </citation>
    <scope>NUCLEOTIDE SEQUENCE [LARGE SCALE GENOMIC DNA]</scope>
    <source>
        <strain evidence="1 2">IBT 18842</strain>
    </source>
</reference>
<name>A0A5N6U8D5_ASPAV</name>
<proteinExistence type="predicted"/>
<sequence length="226" mass="25200">MSVKFDHNIIVKFSDIAIQGKTQVPSPLETPSTYNNDTVVFGLFDGQLDIIVRLACLHAKALEDRAAACADSVQEFNAVNEWNPPNDEVPADAPFTSGEIACLYLLYKFAFLVWAACIAIHDAAGDEEKSALNHVNVQGLIAEALPLLDEELQEDLYPYLSIPLFVLGSACVDPEGQSKIKDVSSNILEGFKADIKEYAGPMFDMVNESWERHNENVEDSWDWRRY</sequence>
<organism evidence="1 2">
    <name type="scientific">Aspergillus avenaceus</name>
    <dbReference type="NCBI Taxonomy" id="36643"/>
    <lineage>
        <taxon>Eukaryota</taxon>
        <taxon>Fungi</taxon>
        <taxon>Dikarya</taxon>
        <taxon>Ascomycota</taxon>
        <taxon>Pezizomycotina</taxon>
        <taxon>Eurotiomycetes</taxon>
        <taxon>Eurotiomycetidae</taxon>
        <taxon>Eurotiales</taxon>
        <taxon>Aspergillaceae</taxon>
        <taxon>Aspergillus</taxon>
        <taxon>Aspergillus subgen. Circumdati</taxon>
    </lineage>
</organism>
<dbReference type="AlphaFoldDB" id="A0A5N6U8D5"/>
<evidence type="ECO:0000313" key="1">
    <source>
        <dbReference type="EMBL" id="KAE8154371.1"/>
    </source>
</evidence>
<dbReference type="OrthoDB" id="434972at2759"/>
<accession>A0A5N6U8D5</accession>